<dbReference type="Proteomes" id="UP000307378">
    <property type="component" value="Unassembled WGS sequence"/>
</dbReference>
<comment type="catalytic activity">
    <reaction evidence="7">
        <text>ATP + (deoxyribonucleotide)n-3'-hydroxyl + 5'-phospho-(deoxyribonucleotide)m = (deoxyribonucleotide)n+m + AMP + diphosphate.</text>
        <dbReference type="EC" id="6.5.1.1"/>
    </reaction>
</comment>
<accession>A0A4S8PYR0</accession>
<name>A0A4S8PYR0_9HYPH</name>
<evidence type="ECO:0000256" key="1">
    <source>
        <dbReference type="ARBA" id="ARBA00004328"/>
    </source>
</evidence>
<dbReference type="AlphaFoldDB" id="A0A4S8PYR0"/>
<evidence type="ECO:0000256" key="3">
    <source>
        <dbReference type="ARBA" id="ARBA00022705"/>
    </source>
</evidence>
<dbReference type="PROSITE" id="PS50160">
    <property type="entry name" value="DNA_LIGASE_A3"/>
    <property type="match status" value="1"/>
</dbReference>
<dbReference type="GO" id="GO:0006281">
    <property type="term" value="P:DNA repair"/>
    <property type="evidence" value="ECO:0007669"/>
    <property type="project" value="UniProtKB-KW"/>
</dbReference>
<protein>
    <recommendedName>
        <fullName evidence="6">Polydeoxyribonucleotide synthase [ATP]</fullName>
    </recommendedName>
</protein>
<sequence>MTIHQTLYARDTSGNVRVWKLESEGPAYRSLSGLIDGKLAESGWTTCSPKNVGKKNETTAEAQCLKEVEAEYTKKAKQGYFEDVADIDNCQTLFPMLAFKYTDLKKGLDWSTGDGFYAQRKFDGIRNLARAQGNFSRTGEPTLTFPAIHEVMQEITSYFPQLSLDGELYNHALADDLPKINSLVRKKNPSEADIAAANKLQYHVYDVFDEQRPDLTYHERLNLLEELFNDFALMDHPSFVFVDTEYVDNQADLDALYTKWRKEGYEGQIIRSPLGMYQPDKRPKDLIKRKEYIDEEFVVADILEGNGNWAGAAKAVVYHHPTRPGDTFETGLKGTYEDNVKVLQEKAKYIGGDGTVAYFKFSPKGVPVQGVTKLLHGGKRAA</sequence>
<evidence type="ECO:0000259" key="9">
    <source>
        <dbReference type="PROSITE" id="PS50160"/>
    </source>
</evidence>
<keyword evidence="3" id="KW-0235">DNA replication</keyword>
<dbReference type="InterPro" id="IPR012310">
    <property type="entry name" value="DNA_ligase_ATP-dep_cent"/>
</dbReference>
<evidence type="ECO:0000256" key="8">
    <source>
        <dbReference type="ARBA" id="ARBA00046002"/>
    </source>
</evidence>
<comment type="subcellular location">
    <subcellularLocation>
        <location evidence="1">Virion</location>
    </subcellularLocation>
</comment>
<evidence type="ECO:0000256" key="4">
    <source>
        <dbReference type="ARBA" id="ARBA00022763"/>
    </source>
</evidence>
<comment type="function">
    <text evidence="8">Very low-fidelity DNA ligase that seals nicks in double-stranded DNA during DNA repair. Together with the viral repair DNA polymerase X, fills the single nucleotide gaps generated by the AP endonuclease. It is not essential for viral replication and recombination. Displays a very low adenylation activity towards DNA with 3'-dideoxy- or 3'-amino-terminated nicks compared to regular nick DNA.</text>
</comment>
<keyword evidence="5" id="KW-0234">DNA repair</keyword>
<dbReference type="SUPFAM" id="SSF50249">
    <property type="entry name" value="Nucleic acid-binding proteins"/>
    <property type="match status" value="1"/>
</dbReference>
<proteinExistence type="predicted"/>
<evidence type="ECO:0000256" key="7">
    <source>
        <dbReference type="ARBA" id="ARBA00034003"/>
    </source>
</evidence>
<dbReference type="EMBL" id="STGU01000012">
    <property type="protein sequence ID" value="THV32924.1"/>
    <property type="molecule type" value="Genomic_DNA"/>
</dbReference>
<dbReference type="GO" id="GO:0006310">
    <property type="term" value="P:DNA recombination"/>
    <property type="evidence" value="ECO:0007669"/>
    <property type="project" value="InterPro"/>
</dbReference>
<dbReference type="InterPro" id="IPR050326">
    <property type="entry name" value="NAD_dep_DNA_ligaseB"/>
</dbReference>
<evidence type="ECO:0000256" key="2">
    <source>
        <dbReference type="ARBA" id="ARBA00022598"/>
    </source>
</evidence>
<comment type="caution">
    <text evidence="10">The sequence shown here is derived from an EMBL/GenBank/DDBJ whole genome shotgun (WGS) entry which is preliminary data.</text>
</comment>
<dbReference type="GO" id="GO:0005524">
    <property type="term" value="F:ATP binding"/>
    <property type="evidence" value="ECO:0007669"/>
    <property type="project" value="InterPro"/>
</dbReference>
<reference evidence="10 11" key="1">
    <citation type="submission" date="2019-04" db="EMBL/GenBank/DDBJ databases">
        <title>genome sequence of strain W3.</title>
        <authorList>
            <person name="Gao J."/>
            <person name="Sun J."/>
        </authorList>
    </citation>
    <scope>NUCLEOTIDE SEQUENCE [LARGE SCALE GENOMIC DNA]</scope>
    <source>
        <strain evidence="10 11">W3</strain>
    </source>
</reference>
<evidence type="ECO:0000313" key="11">
    <source>
        <dbReference type="Proteomes" id="UP000307378"/>
    </source>
</evidence>
<evidence type="ECO:0000256" key="5">
    <source>
        <dbReference type="ARBA" id="ARBA00023204"/>
    </source>
</evidence>
<evidence type="ECO:0000313" key="10">
    <source>
        <dbReference type="EMBL" id="THV32924.1"/>
    </source>
</evidence>
<keyword evidence="2" id="KW-0436">Ligase</keyword>
<dbReference type="SUPFAM" id="SSF56091">
    <property type="entry name" value="DNA ligase/mRNA capping enzyme, catalytic domain"/>
    <property type="match status" value="1"/>
</dbReference>
<gene>
    <name evidence="10" type="ORF">FAA86_18710</name>
</gene>
<evidence type="ECO:0000256" key="6">
    <source>
        <dbReference type="ARBA" id="ARBA00032896"/>
    </source>
</evidence>
<dbReference type="PANTHER" id="PTHR47810">
    <property type="entry name" value="DNA LIGASE"/>
    <property type="match status" value="1"/>
</dbReference>
<dbReference type="GO" id="GO:0003910">
    <property type="term" value="F:DNA ligase (ATP) activity"/>
    <property type="evidence" value="ECO:0007669"/>
    <property type="project" value="UniProtKB-EC"/>
</dbReference>
<dbReference type="InterPro" id="IPR012340">
    <property type="entry name" value="NA-bd_OB-fold"/>
</dbReference>
<dbReference type="Gene3D" id="3.30.470.30">
    <property type="entry name" value="DNA ligase/mRNA capping enzyme"/>
    <property type="match status" value="1"/>
</dbReference>
<dbReference type="PANTHER" id="PTHR47810:SF5">
    <property type="entry name" value="LIGASE, PUTATIVE-RELATED"/>
    <property type="match status" value="1"/>
</dbReference>
<feature type="domain" description="ATP-dependent DNA ligase family profile" evidence="9">
    <location>
        <begin position="202"/>
        <end position="304"/>
    </location>
</feature>
<organism evidence="10 11">
    <name type="scientific">Rhizobium rosettiformans W3</name>
    <dbReference type="NCBI Taxonomy" id="538378"/>
    <lineage>
        <taxon>Bacteria</taxon>
        <taxon>Pseudomonadati</taxon>
        <taxon>Pseudomonadota</taxon>
        <taxon>Alphaproteobacteria</taxon>
        <taxon>Hyphomicrobiales</taxon>
        <taxon>Rhizobiaceae</taxon>
        <taxon>Rhizobium/Agrobacterium group</taxon>
        <taxon>Rhizobium</taxon>
    </lineage>
</organism>
<keyword evidence="4" id="KW-0227">DNA damage</keyword>
<dbReference type="Pfam" id="PF01068">
    <property type="entry name" value="DNA_ligase_A_M"/>
    <property type="match status" value="1"/>
</dbReference>
<dbReference type="RefSeq" id="WP_136542630.1">
    <property type="nucleotide sequence ID" value="NZ_STGU01000012.1"/>
</dbReference>
<dbReference type="GO" id="GO:0006260">
    <property type="term" value="P:DNA replication"/>
    <property type="evidence" value="ECO:0007669"/>
    <property type="project" value="UniProtKB-KW"/>
</dbReference>